<evidence type="ECO:0000313" key="1">
    <source>
        <dbReference type="EMBL" id="SDG22163.1"/>
    </source>
</evidence>
<accession>A0A1G7SGN8</accession>
<reference evidence="1 2" key="1">
    <citation type="submission" date="2016-10" db="EMBL/GenBank/DDBJ databases">
        <authorList>
            <person name="de Groot N.N."/>
        </authorList>
    </citation>
    <scope>NUCLEOTIDE SEQUENCE [LARGE SCALE GENOMIC DNA]</scope>
    <source>
        <strain evidence="1 2">LMG 2247</strain>
    </source>
</reference>
<dbReference type="EMBL" id="FNCJ01000002">
    <property type="protein sequence ID" value="SDG22163.1"/>
    <property type="molecule type" value="Genomic_DNA"/>
</dbReference>
<sequence length="72" mass="7926">MRHGPSVRLVVSVEDGPEDSVGGIVELSGRKVGVWYYDAMSSQVVTRAFRNNIVTGSVAEVVRQLRRLALRV</sequence>
<dbReference type="RefSeq" id="WP_090682653.1">
    <property type="nucleotide sequence ID" value="NZ_CADERL010000002.1"/>
</dbReference>
<evidence type="ECO:0000313" key="2">
    <source>
        <dbReference type="Proteomes" id="UP000199706"/>
    </source>
</evidence>
<name>A0A1G7SGN8_9BURK</name>
<proteinExistence type="predicted"/>
<gene>
    <name evidence="1" type="ORF">SAMN05216466_102513</name>
</gene>
<dbReference type="AlphaFoldDB" id="A0A1G7SGN8"/>
<dbReference type="OrthoDB" id="9109044at2"/>
<organism evidence="1 2">
    <name type="scientific">Paraburkholderia phenazinium</name>
    <dbReference type="NCBI Taxonomy" id="60549"/>
    <lineage>
        <taxon>Bacteria</taxon>
        <taxon>Pseudomonadati</taxon>
        <taxon>Pseudomonadota</taxon>
        <taxon>Betaproteobacteria</taxon>
        <taxon>Burkholderiales</taxon>
        <taxon>Burkholderiaceae</taxon>
        <taxon>Paraburkholderia</taxon>
    </lineage>
</organism>
<protein>
    <submittedName>
        <fullName evidence="1">Uncharacterized protein</fullName>
    </submittedName>
</protein>
<dbReference type="Proteomes" id="UP000199706">
    <property type="component" value="Unassembled WGS sequence"/>
</dbReference>